<dbReference type="InterPro" id="IPR025895">
    <property type="entry name" value="LAM_C_dom"/>
</dbReference>
<comment type="caution">
    <text evidence="2">The sequence shown here is derived from an EMBL/GenBank/DDBJ whole genome shotgun (WGS) entry which is preliminary data.</text>
</comment>
<feature type="domain" description="Lysine-2,3-aminomutase C-terminal" evidence="1">
    <location>
        <begin position="1"/>
        <end position="36"/>
    </location>
</feature>
<evidence type="ECO:0000313" key="3">
    <source>
        <dbReference type="Proteomes" id="UP001234602"/>
    </source>
</evidence>
<organism evidence="2 3">
    <name type="scientific">Peribacillus simplex</name>
    <dbReference type="NCBI Taxonomy" id="1478"/>
    <lineage>
        <taxon>Bacteria</taxon>
        <taxon>Bacillati</taxon>
        <taxon>Bacillota</taxon>
        <taxon>Bacilli</taxon>
        <taxon>Bacillales</taxon>
        <taxon>Bacillaceae</taxon>
        <taxon>Peribacillus</taxon>
    </lineage>
</organism>
<dbReference type="Gene3D" id="6.20.120.40">
    <property type="match status" value="1"/>
</dbReference>
<gene>
    <name evidence="2" type="ORF">QUF89_13975</name>
</gene>
<dbReference type="EMBL" id="JAUCEY010000008">
    <property type="protein sequence ID" value="MDM5453286.1"/>
    <property type="molecule type" value="Genomic_DNA"/>
</dbReference>
<dbReference type="Proteomes" id="UP001234602">
    <property type="component" value="Unassembled WGS sequence"/>
</dbReference>
<dbReference type="AlphaFoldDB" id="A0AAW7IDV7"/>
<reference evidence="2" key="1">
    <citation type="submission" date="2023-06" db="EMBL/GenBank/DDBJ databases">
        <title>Comparative genomics of Bacillaceae isolates and their secondary metabolite potential.</title>
        <authorList>
            <person name="Song L."/>
            <person name="Nielsen L.J."/>
            <person name="Mohite O."/>
            <person name="Xu X."/>
            <person name="Weber T."/>
            <person name="Kovacs A.T."/>
        </authorList>
    </citation>
    <scope>NUCLEOTIDE SEQUENCE</scope>
    <source>
        <strain evidence="2">D8_B_37</strain>
    </source>
</reference>
<dbReference type="Pfam" id="PF12544">
    <property type="entry name" value="LAM_C"/>
    <property type="match status" value="1"/>
</dbReference>
<evidence type="ECO:0000259" key="1">
    <source>
        <dbReference type="Pfam" id="PF12544"/>
    </source>
</evidence>
<accession>A0AAW7IDV7</accession>
<dbReference type="RefSeq" id="WP_289321210.1">
    <property type="nucleotide sequence ID" value="NZ_JAUCEY010000008.1"/>
</dbReference>
<name>A0AAW7IDV7_9BACI</name>
<dbReference type="GO" id="GO:0016853">
    <property type="term" value="F:isomerase activity"/>
    <property type="evidence" value="ECO:0007669"/>
    <property type="project" value="UniProtKB-KW"/>
</dbReference>
<evidence type="ECO:0000313" key="2">
    <source>
        <dbReference type="EMBL" id="MDM5453286.1"/>
    </source>
</evidence>
<sequence length="39" mass="4415">MLSQSPTKTVLRNFEGAITTYPEPEHYTPGLVDDYWGIS</sequence>
<proteinExistence type="predicted"/>
<protein>
    <recommendedName>
        <fullName evidence="1">Lysine-2,3-aminomutase C-terminal domain-containing protein</fullName>
    </recommendedName>
</protein>